<dbReference type="GO" id="GO:0008270">
    <property type="term" value="F:zinc ion binding"/>
    <property type="evidence" value="ECO:0007669"/>
    <property type="project" value="UniProtKB-KW"/>
</dbReference>
<keyword evidence="3" id="KW-0862">Zinc</keyword>
<feature type="domain" description="Zinc finger PHD-type" evidence="5">
    <location>
        <begin position="465"/>
        <end position="518"/>
    </location>
</feature>
<feature type="compositionally biased region" description="Basic residues" evidence="4">
    <location>
        <begin position="341"/>
        <end position="366"/>
    </location>
</feature>
<dbReference type="SUPFAM" id="SSF47095">
    <property type="entry name" value="HMG-box"/>
    <property type="match status" value="1"/>
</dbReference>
<feature type="compositionally biased region" description="Polar residues" evidence="4">
    <location>
        <begin position="195"/>
        <end position="215"/>
    </location>
</feature>
<keyword evidence="2" id="KW-0863">Zinc-finger</keyword>
<protein>
    <recommendedName>
        <fullName evidence="5">Zinc finger PHD-type domain-containing protein</fullName>
    </recommendedName>
</protein>
<feature type="compositionally biased region" description="Polar residues" evidence="4">
    <location>
        <begin position="320"/>
        <end position="338"/>
    </location>
</feature>
<gene>
    <name evidence="6" type="ORF">NQ318_011624</name>
</gene>
<dbReference type="CDD" id="cd15532">
    <property type="entry name" value="PHD2_CHD_II"/>
    <property type="match status" value="1"/>
</dbReference>
<feature type="region of interest" description="Disordered" evidence="4">
    <location>
        <begin position="497"/>
        <end position="519"/>
    </location>
</feature>
<reference evidence="6" key="1">
    <citation type="journal article" date="2023" name="Insect Mol. Biol.">
        <title>Genome sequencing provides insights into the evolution of gene families encoding plant cell wall-degrading enzymes in longhorned beetles.</title>
        <authorList>
            <person name="Shin N.R."/>
            <person name="Okamura Y."/>
            <person name="Kirsch R."/>
            <person name="Pauchet Y."/>
        </authorList>
    </citation>
    <scope>NUCLEOTIDE SEQUENCE</scope>
    <source>
        <strain evidence="6">AMC_N1</strain>
    </source>
</reference>
<feature type="compositionally biased region" description="Acidic residues" evidence="4">
    <location>
        <begin position="1"/>
        <end position="34"/>
    </location>
</feature>
<feature type="compositionally biased region" description="Acidic residues" evidence="4">
    <location>
        <begin position="81"/>
        <end position="93"/>
    </location>
</feature>
<dbReference type="Pfam" id="PF00628">
    <property type="entry name" value="PHD"/>
    <property type="match status" value="1"/>
</dbReference>
<sequence>MASDEEVEESFAGEDETPEEPAGDPVENDPDSEDAAPKGGEDDDDYEPEDARKKKKGKKRKARGDEKKGKKKKKKRKNDSGDESDYADDDAAGDSDYSSKKGRKRGSTKHSAPSTPAAVESNTSSGMPTIEEVCSTFGLIDVDLDYSDSDFQNLTSYKLFQQHVRPLLTKENPKVPMSKLMMLVAAKWREFSNINPNLQTESGEPSAPSTTTSEEGYSKPSRSRASKEAAQKIVEADSEPFDEEDDDDDEDDLKNKRKRSSRAKKASKKASKVPTLKIKLGKRKRGSSDEEGEGSVGGSDRDSDALVEQMLQEAEEPKSNKSAAESNSQPAEGSTEETPQPRRKAKTKIGNKSKKKKKVKGARPKTRTTSTRTTARSASKVEGSFLDNGLRLAEPKYDNRDLVGFIPFGVLFECGEIILCDTCPQGVPSRMPGARARGDPEGKWSCPRCENEGPAEQDDDEHQEFCRVCKDGGELLCCDSCTSAYHTHCLNPPSPTYPTATGSAPGAAVHLSSGKWRRS</sequence>
<dbReference type="InterPro" id="IPR036910">
    <property type="entry name" value="HMG_box_dom_sf"/>
</dbReference>
<dbReference type="AlphaFoldDB" id="A0AAV8Z7U9"/>
<dbReference type="InterPro" id="IPR013083">
    <property type="entry name" value="Znf_RING/FYVE/PHD"/>
</dbReference>
<feature type="region of interest" description="Disordered" evidence="4">
    <location>
        <begin position="1"/>
        <end position="128"/>
    </location>
</feature>
<proteinExistence type="predicted"/>
<feature type="compositionally biased region" description="Acidic residues" evidence="4">
    <location>
        <begin position="236"/>
        <end position="252"/>
    </location>
</feature>
<organism evidence="6 7">
    <name type="scientific">Aromia moschata</name>
    <dbReference type="NCBI Taxonomy" id="1265417"/>
    <lineage>
        <taxon>Eukaryota</taxon>
        <taxon>Metazoa</taxon>
        <taxon>Ecdysozoa</taxon>
        <taxon>Arthropoda</taxon>
        <taxon>Hexapoda</taxon>
        <taxon>Insecta</taxon>
        <taxon>Pterygota</taxon>
        <taxon>Neoptera</taxon>
        <taxon>Endopterygota</taxon>
        <taxon>Coleoptera</taxon>
        <taxon>Polyphaga</taxon>
        <taxon>Cucujiformia</taxon>
        <taxon>Chrysomeloidea</taxon>
        <taxon>Cerambycidae</taxon>
        <taxon>Cerambycinae</taxon>
        <taxon>Callichromatini</taxon>
        <taxon>Aromia</taxon>
    </lineage>
</organism>
<dbReference type="GO" id="GO:0005634">
    <property type="term" value="C:nucleus"/>
    <property type="evidence" value="ECO:0007669"/>
    <property type="project" value="UniProtKB-ARBA"/>
</dbReference>
<name>A0AAV8Z7U9_9CUCU</name>
<evidence type="ECO:0000313" key="7">
    <source>
        <dbReference type="Proteomes" id="UP001162162"/>
    </source>
</evidence>
<dbReference type="EMBL" id="JAPWTK010000011">
    <property type="protein sequence ID" value="KAJ8959888.1"/>
    <property type="molecule type" value="Genomic_DNA"/>
</dbReference>
<keyword evidence="7" id="KW-1185">Reference proteome</keyword>
<evidence type="ECO:0000313" key="6">
    <source>
        <dbReference type="EMBL" id="KAJ8959888.1"/>
    </source>
</evidence>
<dbReference type="SMART" id="SM00249">
    <property type="entry name" value="PHD"/>
    <property type="match status" value="2"/>
</dbReference>
<evidence type="ECO:0000256" key="3">
    <source>
        <dbReference type="ARBA" id="ARBA00022833"/>
    </source>
</evidence>
<feature type="region of interest" description="Disordered" evidence="4">
    <location>
        <begin position="195"/>
        <end position="380"/>
    </location>
</feature>
<accession>A0AAV8Z7U9</accession>
<dbReference type="InterPro" id="IPR012958">
    <property type="entry name" value="CHD_N"/>
</dbReference>
<dbReference type="Gene3D" id="3.30.40.10">
    <property type="entry name" value="Zinc/RING finger domain, C3HC4 (zinc finger)"/>
    <property type="match status" value="1"/>
</dbReference>
<comment type="caution">
    <text evidence="6">The sequence shown here is derived from an EMBL/GenBank/DDBJ whole genome shotgun (WGS) entry which is preliminary data.</text>
</comment>
<dbReference type="CDD" id="cd00084">
    <property type="entry name" value="HMG-box_SF"/>
    <property type="match status" value="1"/>
</dbReference>
<dbReference type="PANTHER" id="PTHR24102:SF28">
    <property type="entry name" value="PHD-TYPE DOMAIN-CONTAINING PROTEIN"/>
    <property type="match status" value="1"/>
</dbReference>
<dbReference type="Proteomes" id="UP001162162">
    <property type="component" value="Unassembled WGS sequence"/>
</dbReference>
<feature type="compositionally biased region" description="Basic residues" evidence="4">
    <location>
        <begin position="255"/>
        <end position="271"/>
    </location>
</feature>
<feature type="compositionally biased region" description="Basic residues" evidence="4">
    <location>
        <begin position="53"/>
        <end position="62"/>
    </location>
</feature>
<dbReference type="SUPFAM" id="SSF57903">
    <property type="entry name" value="FYVE/PHD zinc finger"/>
    <property type="match status" value="1"/>
</dbReference>
<evidence type="ECO:0000256" key="1">
    <source>
        <dbReference type="ARBA" id="ARBA00022723"/>
    </source>
</evidence>
<dbReference type="PANTHER" id="PTHR24102">
    <property type="entry name" value="PHD FINGER PROTEIN"/>
    <property type="match status" value="1"/>
</dbReference>
<evidence type="ECO:0000256" key="4">
    <source>
        <dbReference type="SAM" id="MobiDB-lite"/>
    </source>
</evidence>
<evidence type="ECO:0000256" key="2">
    <source>
        <dbReference type="ARBA" id="ARBA00022771"/>
    </source>
</evidence>
<dbReference type="Pfam" id="PF08073">
    <property type="entry name" value="CHDNT"/>
    <property type="match status" value="1"/>
</dbReference>
<evidence type="ECO:0000259" key="5">
    <source>
        <dbReference type="SMART" id="SM00249"/>
    </source>
</evidence>
<feature type="compositionally biased region" description="Low complexity" evidence="4">
    <location>
        <begin position="367"/>
        <end position="378"/>
    </location>
</feature>
<dbReference type="InterPro" id="IPR019787">
    <property type="entry name" value="Znf_PHD-finger"/>
</dbReference>
<feature type="domain" description="Zinc finger PHD-type" evidence="5">
    <location>
        <begin position="413"/>
        <end position="450"/>
    </location>
</feature>
<dbReference type="InterPro" id="IPR001965">
    <property type="entry name" value="Znf_PHD"/>
</dbReference>
<keyword evidence="1" id="KW-0479">Metal-binding</keyword>
<dbReference type="InterPro" id="IPR011011">
    <property type="entry name" value="Znf_FYVE_PHD"/>
</dbReference>
<feature type="compositionally biased region" description="Polar residues" evidence="4">
    <location>
        <begin position="109"/>
        <end position="127"/>
    </location>
</feature>